<comment type="caution">
    <text evidence="1">The sequence shown here is derived from an EMBL/GenBank/DDBJ whole genome shotgun (WGS) entry which is preliminary data.</text>
</comment>
<dbReference type="Proteomes" id="UP000265618">
    <property type="component" value="Unassembled WGS sequence"/>
</dbReference>
<evidence type="ECO:0000313" key="1">
    <source>
        <dbReference type="EMBL" id="GCA65128.1"/>
    </source>
</evidence>
<gene>
    <name evidence="1" type="ORF">KIPB_016318</name>
</gene>
<dbReference type="OrthoDB" id="8191639at2759"/>
<dbReference type="SUPFAM" id="SSF53098">
    <property type="entry name" value="Ribonuclease H-like"/>
    <property type="match status" value="1"/>
</dbReference>
<evidence type="ECO:0008006" key="3">
    <source>
        <dbReference type="Google" id="ProtNLM"/>
    </source>
</evidence>
<keyword evidence="2" id="KW-1185">Reference proteome</keyword>
<organism evidence="1 2">
    <name type="scientific">Kipferlia bialata</name>
    <dbReference type="NCBI Taxonomy" id="797122"/>
    <lineage>
        <taxon>Eukaryota</taxon>
        <taxon>Metamonada</taxon>
        <taxon>Carpediemonas-like organisms</taxon>
        <taxon>Kipferlia</taxon>
    </lineage>
</organism>
<proteinExistence type="predicted"/>
<name>A0A391P2G0_9EUKA</name>
<accession>A0A391P2G0</accession>
<feature type="non-terminal residue" evidence="1">
    <location>
        <position position="1"/>
    </location>
</feature>
<dbReference type="AlphaFoldDB" id="A0A391P2G0"/>
<reference evidence="1 2" key="1">
    <citation type="journal article" date="2018" name="PLoS ONE">
        <title>The draft genome of Kipferlia bialata reveals reductive genome evolution in fornicate parasites.</title>
        <authorList>
            <person name="Tanifuji G."/>
            <person name="Takabayashi S."/>
            <person name="Kume K."/>
            <person name="Takagi M."/>
            <person name="Nakayama T."/>
            <person name="Kamikawa R."/>
            <person name="Inagaki Y."/>
            <person name="Hashimoto T."/>
        </authorList>
    </citation>
    <scope>NUCLEOTIDE SEQUENCE [LARGE SCALE GENOMIC DNA]</scope>
    <source>
        <strain evidence="1">NY0173</strain>
    </source>
</reference>
<evidence type="ECO:0000313" key="2">
    <source>
        <dbReference type="Proteomes" id="UP000265618"/>
    </source>
</evidence>
<protein>
    <recommendedName>
        <fullName evidence="3">Exonuclease domain-containing protein</fullName>
    </recommendedName>
</protein>
<dbReference type="EMBL" id="BDIP01009866">
    <property type="protein sequence ID" value="GCA65128.1"/>
    <property type="molecule type" value="Genomic_DNA"/>
</dbReference>
<dbReference type="InterPro" id="IPR012337">
    <property type="entry name" value="RNaseH-like_sf"/>
</dbReference>
<sequence length="47" mass="5117">MDSVMKEVKKLLCGSHITLVGQSVQNDIDWLGLKKGVDYGGILDLAQ</sequence>